<keyword evidence="6 9" id="KW-0472">Membrane</keyword>
<evidence type="ECO:0000313" key="12">
    <source>
        <dbReference type="Proteomes" id="UP000192578"/>
    </source>
</evidence>
<dbReference type="SMART" id="SM01381">
    <property type="entry name" value="7TM_GPCR_Srsx"/>
    <property type="match status" value="1"/>
</dbReference>
<dbReference type="AlphaFoldDB" id="A0A9X6NFX9"/>
<comment type="caution">
    <text evidence="11">The sequence shown here is derived from an EMBL/GenBank/DDBJ whole genome shotgun (WGS) entry which is preliminary data.</text>
</comment>
<gene>
    <name evidence="11" type="ORF">BV898_16448</name>
</gene>
<feature type="transmembrane region" description="Helical" evidence="9">
    <location>
        <begin position="415"/>
        <end position="435"/>
    </location>
</feature>
<evidence type="ECO:0000256" key="8">
    <source>
        <dbReference type="ARBA" id="ARBA00023224"/>
    </source>
</evidence>
<evidence type="ECO:0000256" key="6">
    <source>
        <dbReference type="ARBA" id="ARBA00023136"/>
    </source>
</evidence>
<keyword evidence="7" id="KW-0675">Receptor</keyword>
<evidence type="ECO:0000256" key="4">
    <source>
        <dbReference type="ARBA" id="ARBA00022989"/>
    </source>
</evidence>
<accession>A0A9X6NFX9</accession>
<evidence type="ECO:0000313" key="11">
    <source>
        <dbReference type="EMBL" id="OWA51991.1"/>
    </source>
</evidence>
<dbReference type="GO" id="GO:0004930">
    <property type="term" value="F:G protein-coupled receptor activity"/>
    <property type="evidence" value="ECO:0007669"/>
    <property type="project" value="UniProtKB-KW"/>
</dbReference>
<keyword evidence="4 9" id="KW-1133">Transmembrane helix</keyword>
<sequence length="574" mass="64325">MFHVHRSSFADKRVRLGGDMHATKRFGQVTKRFGQVTKRFGQVTKRFGQVTKRFDQATERFGQVTKRFDQATERFDQATKQFGQMAANYSNRTVTPPASFNISAYIIANFITYNVSVKLWLHVSSYFVAVGGLLNLLLLAIILSRKRFRTQGPGILIAHVALLDLIIGSAYFPFNLSQTRNDPQPSTISCNFGQTAISVLLSAKYYSVLFLAVNRFFALTLPRAYRTWSSPRRSYLFVLTAWLIGTSVYVPSNLLRLGGTWASAPPWGSCGFRGDGSGIYEPFAFAMTYIPTVLAIAIYGVLVVRDVFLRMGRFLGRGQSDIIPVGALTTSMQRNRRWTRILVVMTFCEALCIFAPSLFLAKSFRKWVIAWPPLGLWIRTVGLCSFWVNPLIFLSMNLDYQNRLTHLLKMVGRKVFWWSKLSEVAPAYSITALPLPTPLLDLIIGSAYFPFNLSQTRNDPTPSTISCNFGQTAISVLLSAKYYSVLFLAVNRHVRLRPIKPASIGSTWASAPPWGSCGFRGDGSGIYEPFAFAMTYIPTVLAIAIYGVLVVRDVFVRMGRFLDGVSRTSSLLEL</sequence>
<feature type="domain" description="G-protein coupled receptors family 1 profile" evidence="10">
    <location>
        <begin position="134"/>
        <end position="393"/>
    </location>
</feature>
<evidence type="ECO:0000256" key="9">
    <source>
        <dbReference type="SAM" id="Phobius"/>
    </source>
</evidence>
<keyword evidence="8" id="KW-0807">Transducer</keyword>
<name>A0A9X6NFX9_HYPEX</name>
<protein>
    <recommendedName>
        <fullName evidence="10">G-protein coupled receptors family 1 profile domain-containing protein</fullName>
    </recommendedName>
</protein>
<feature type="transmembrane region" description="Helical" evidence="9">
    <location>
        <begin position="155"/>
        <end position="172"/>
    </location>
</feature>
<dbReference type="EMBL" id="MTYJ01000247">
    <property type="protein sequence ID" value="OWA51991.1"/>
    <property type="molecule type" value="Genomic_DNA"/>
</dbReference>
<feature type="transmembrane region" description="Helical" evidence="9">
    <location>
        <begin position="376"/>
        <end position="394"/>
    </location>
</feature>
<dbReference type="InterPro" id="IPR017452">
    <property type="entry name" value="GPCR_Rhodpsn_7TM"/>
</dbReference>
<dbReference type="Gene3D" id="3.90.20.10">
    <property type="match status" value="1"/>
</dbReference>
<dbReference type="Proteomes" id="UP000192578">
    <property type="component" value="Unassembled WGS sequence"/>
</dbReference>
<evidence type="ECO:0000259" key="10">
    <source>
        <dbReference type="PROSITE" id="PS50262"/>
    </source>
</evidence>
<dbReference type="Pfam" id="PF00001">
    <property type="entry name" value="7tm_1"/>
    <property type="match status" value="1"/>
</dbReference>
<dbReference type="Gene3D" id="1.20.1070.10">
    <property type="entry name" value="Rhodopsin 7-helix transmembrane proteins"/>
    <property type="match status" value="1"/>
</dbReference>
<comment type="subcellular location">
    <subcellularLocation>
        <location evidence="1">Cell membrane</location>
        <topology evidence="1">Multi-pass membrane protein</topology>
    </subcellularLocation>
</comment>
<feature type="transmembrane region" description="Helical" evidence="9">
    <location>
        <begin position="192"/>
        <end position="213"/>
    </location>
</feature>
<dbReference type="PANTHER" id="PTHR24228">
    <property type="entry name" value="B2 BRADYKININ RECEPTOR/ANGIOTENSIN II RECEPTOR"/>
    <property type="match status" value="1"/>
</dbReference>
<evidence type="ECO:0000256" key="2">
    <source>
        <dbReference type="ARBA" id="ARBA00022475"/>
    </source>
</evidence>
<proteinExistence type="predicted"/>
<feature type="transmembrane region" description="Helical" evidence="9">
    <location>
        <begin position="341"/>
        <end position="364"/>
    </location>
</feature>
<reference evidence="12" key="1">
    <citation type="submission" date="2017-01" db="EMBL/GenBank/DDBJ databases">
        <title>Comparative genomics of anhydrobiosis in the tardigrade Hypsibius dujardini.</title>
        <authorList>
            <person name="Yoshida Y."/>
            <person name="Koutsovoulos G."/>
            <person name="Laetsch D."/>
            <person name="Stevens L."/>
            <person name="Kumar S."/>
            <person name="Horikawa D."/>
            <person name="Ishino K."/>
            <person name="Komine S."/>
            <person name="Tomita M."/>
            <person name="Blaxter M."/>
            <person name="Arakawa K."/>
        </authorList>
    </citation>
    <scope>NUCLEOTIDE SEQUENCE [LARGE SCALE GENOMIC DNA]</scope>
    <source>
        <strain evidence="12">Z151</strain>
    </source>
</reference>
<keyword evidence="5" id="KW-0297">G-protein coupled receptor</keyword>
<keyword evidence="2" id="KW-1003">Cell membrane</keyword>
<keyword evidence="3 9" id="KW-0812">Transmembrane</keyword>
<evidence type="ECO:0000256" key="1">
    <source>
        <dbReference type="ARBA" id="ARBA00004651"/>
    </source>
</evidence>
<evidence type="ECO:0000256" key="3">
    <source>
        <dbReference type="ARBA" id="ARBA00022692"/>
    </source>
</evidence>
<dbReference type="GO" id="GO:0005886">
    <property type="term" value="C:plasma membrane"/>
    <property type="evidence" value="ECO:0007669"/>
    <property type="project" value="UniProtKB-SubCell"/>
</dbReference>
<evidence type="ECO:0000256" key="7">
    <source>
        <dbReference type="ARBA" id="ARBA00023170"/>
    </source>
</evidence>
<dbReference type="InterPro" id="IPR000276">
    <property type="entry name" value="GPCR_Rhodpsn"/>
</dbReference>
<dbReference type="OrthoDB" id="5984709at2759"/>
<evidence type="ECO:0000256" key="5">
    <source>
        <dbReference type="ARBA" id="ARBA00023040"/>
    </source>
</evidence>
<dbReference type="CDD" id="cd00637">
    <property type="entry name" value="7tm_classA_rhodopsin-like"/>
    <property type="match status" value="1"/>
</dbReference>
<dbReference type="PROSITE" id="PS50262">
    <property type="entry name" value="G_PROTEIN_RECEP_F1_2"/>
    <property type="match status" value="1"/>
</dbReference>
<keyword evidence="12" id="KW-1185">Reference proteome</keyword>
<dbReference type="SUPFAM" id="SSF81321">
    <property type="entry name" value="Family A G protein-coupled receptor-like"/>
    <property type="match status" value="1"/>
</dbReference>
<feature type="transmembrane region" description="Helical" evidence="9">
    <location>
        <begin position="234"/>
        <end position="252"/>
    </location>
</feature>
<feature type="transmembrane region" description="Helical" evidence="9">
    <location>
        <begin position="119"/>
        <end position="143"/>
    </location>
</feature>
<dbReference type="PANTHER" id="PTHR24228:SF59">
    <property type="entry name" value="NEUROPEPTIDE RECEPTOR 15"/>
    <property type="match status" value="1"/>
</dbReference>
<feature type="transmembrane region" description="Helical" evidence="9">
    <location>
        <begin position="283"/>
        <end position="304"/>
    </location>
</feature>
<feature type="transmembrane region" description="Helical" evidence="9">
    <location>
        <begin position="530"/>
        <end position="551"/>
    </location>
</feature>
<organism evidence="11 12">
    <name type="scientific">Hypsibius exemplaris</name>
    <name type="common">Freshwater tardigrade</name>
    <dbReference type="NCBI Taxonomy" id="2072580"/>
    <lineage>
        <taxon>Eukaryota</taxon>
        <taxon>Metazoa</taxon>
        <taxon>Ecdysozoa</taxon>
        <taxon>Tardigrada</taxon>
        <taxon>Eutardigrada</taxon>
        <taxon>Parachela</taxon>
        <taxon>Hypsibioidea</taxon>
        <taxon>Hypsibiidae</taxon>
        <taxon>Hypsibius</taxon>
    </lineage>
</organism>